<dbReference type="EMBL" id="JAWDGP010002612">
    <property type="protein sequence ID" value="KAK3781666.1"/>
    <property type="molecule type" value="Genomic_DNA"/>
</dbReference>
<feature type="domain" description="Transmembrane protein TMEM132 fifth" evidence="11">
    <location>
        <begin position="524"/>
        <end position="672"/>
    </location>
</feature>
<dbReference type="InterPro" id="IPR055423">
    <property type="entry name" value="Ig_TMEM132_5th"/>
</dbReference>
<dbReference type="AlphaFoldDB" id="A0AAE1DSR0"/>
<dbReference type="InterPro" id="IPR055424">
    <property type="entry name" value="Ig_TMEM132_6th"/>
</dbReference>
<dbReference type="PANTHER" id="PTHR13388">
    <property type="entry name" value="DETONATOR, ISOFORM E"/>
    <property type="match status" value="1"/>
</dbReference>
<keyword evidence="14" id="KW-1185">Reference proteome</keyword>
<dbReference type="Pfam" id="PF15706">
    <property type="entry name" value="TMEM132_C"/>
    <property type="match status" value="1"/>
</dbReference>
<evidence type="ECO:0000256" key="6">
    <source>
        <dbReference type="SAM" id="MobiDB-lite"/>
    </source>
</evidence>
<protein>
    <recommendedName>
        <fullName evidence="15">Transmembrane protein 132C</fullName>
    </recommendedName>
</protein>
<feature type="domain" description="Transmembrane protein family 132 fourth" evidence="9">
    <location>
        <begin position="424"/>
        <end position="519"/>
    </location>
</feature>
<feature type="compositionally biased region" description="Low complexity" evidence="6">
    <location>
        <begin position="1009"/>
        <end position="1029"/>
    </location>
</feature>
<evidence type="ECO:0000256" key="1">
    <source>
        <dbReference type="ARBA" id="ARBA00004479"/>
    </source>
</evidence>
<feature type="transmembrane region" description="Helical" evidence="7">
    <location>
        <begin position="901"/>
        <end position="925"/>
    </location>
</feature>
<feature type="region of interest" description="Disordered" evidence="6">
    <location>
        <begin position="985"/>
        <end position="1038"/>
    </location>
</feature>
<dbReference type="Pfam" id="PF23486">
    <property type="entry name" value="Ig_TMEM132_5th"/>
    <property type="match status" value="1"/>
</dbReference>
<evidence type="ECO:0000256" key="7">
    <source>
        <dbReference type="SAM" id="Phobius"/>
    </source>
</evidence>
<evidence type="ECO:0000256" key="2">
    <source>
        <dbReference type="ARBA" id="ARBA00006166"/>
    </source>
</evidence>
<feature type="domain" description="Transmembrane protein TMEM132 C-terminal" evidence="8">
    <location>
        <begin position="878"/>
        <end position="961"/>
    </location>
</feature>
<keyword evidence="5 7" id="KW-0472">Membrane</keyword>
<evidence type="ECO:0000256" key="3">
    <source>
        <dbReference type="ARBA" id="ARBA00022692"/>
    </source>
</evidence>
<dbReference type="Pfam" id="PF16070">
    <property type="entry name" value="Ig_TMEM132_4th"/>
    <property type="match status" value="1"/>
</dbReference>
<keyword evidence="3 7" id="KW-0812">Transmembrane</keyword>
<comment type="subcellular location">
    <subcellularLocation>
        <location evidence="1">Membrane</location>
        <topology evidence="1">Single-pass type I membrane protein</topology>
    </subcellularLocation>
</comment>
<evidence type="ECO:0000259" key="10">
    <source>
        <dbReference type="Pfam" id="PF23039"/>
    </source>
</evidence>
<comment type="similarity">
    <text evidence="2">Belongs to the TMEM132 family.</text>
</comment>
<evidence type="ECO:0000259" key="8">
    <source>
        <dbReference type="Pfam" id="PF15706"/>
    </source>
</evidence>
<accession>A0AAE1DSR0</accession>
<evidence type="ECO:0000259" key="12">
    <source>
        <dbReference type="Pfam" id="PF23487"/>
    </source>
</evidence>
<evidence type="ECO:0000313" key="14">
    <source>
        <dbReference type="Proteomes" id="UP001283361"/>
    </source>
</evidence>
<organism evidence="13 14">
    <name type="scientific">Elysia crispata</name>
    <name type="common">lettuce slug</name>
    <dbReference type="NCBI Taxonomy" id="231223"/>
    <lineage>
        <taxon>Eukaryota</taxon>
        <taxon>Metazoa</taxon>
        <taxon>Spiralia</taxon>
        <taxon>Lophotrochozoa</taxon>
        <taxon>Mollusca</taxon>
        <taxon>Gastropoda</taxon>
        <taxon>Heterobranchia</taxon>
        <taxon>Euthyneura</taxon>
        <taxon>Panpulmonata</taxon>
        <taxon>Sacoglossa</taxon>
        <taxon>Placobranchoidea</taxon>
        <taxon>Plakobranchidae</taxon>
        <taxon>Elysia</taxon>
    </lineage>
</organism>
<dbReference type="Pfam" id="PF23487">
    <property type="entry name" value="Ig_TMEM132_6th"/>
    <property type="match status" value="1"/>
</dbReference>
<feature type="region of interest" description="Disordered" evidence="6">
    <location>
        <begin position="862"/>
        <end position="891"/>
    </location>
</feature>
<feature type="compositionally biased region" description="Basic and acidic residues" evidence="6">
    <location>
        <begin position="875"/>
        <end position="884"/>
    </location>
</feature>
<dbReference type="InterPro" id="IPR055421">
    <property type="entry name" value="TMEM132_3rd"/>
</dbReference>
<dbReference type="Proteomes" id="UP001283361">
    <property type="component" value="Unassembled WGS sequence"/>
</dbReference>
<evidence type="ECO:0000256" key="5">
    <source>
        <dbReference type="ARBA" id="ARBA00023136"/>
    </source>
</evidence>
<feature type="compositionally biased region" description="Low complexity" evidence="6">
    <location>
        <begin position="992"/>
        <end position="1001"/>
    </location>
</feature>
<evidence type="ECO:0000313" key="13">
    <source>
        <dbReference type="EMBL" id="KAK3781666.1"/>
    </source>
</evidence>
<name>A0AAE1DSR0_9GAST</name>
<reference evidence="13" key="1">
    <citation type="journal article" date="2023" name="G3 (Bethesda)">
        <title>A reference genome for the long-term kleptoplast-retaining sea slug Elysia crispata morphotype clarki.</title>
        <authorList>
            <person name="Eastman K.E."/>
            <person name="Pendleton A.L."/>
            <person name="Shaikh M.A."/>
            <person name="Suttiyut T."/>
            <person name="Ogas R."/>
            <person name="Tomko P."/>
            <person name="Gavelis G."/>
            <person name="Widhalm J.R."/>
            <person name="Wisecaver J.H."/>
        </authorList>
    </citation>
    <scope>NUCLEOTIDE SEQUENCE</scope>
    <source>
        <strain evidence="13">ECLA1</strain>
    </source>
</reference>
<dbReference type="InterPro" id="IPR031436">
    <property type="entry name" value="TMEM132_C"/>
</dbReference>
<dbReference type="InterPro" id="IPR026307">
    <property type="entry name" value="TMEM132"/>
</dbReference>
<sequence length="1100" mass="123421">MTYESRGILLIFCVFVLFEIACCINIDFYDTKDGFFLKSTYHKFKASEPTIVKEALILTHPAEVYKLRASYGPIEKYESVPNDVLSSVVQYGEDVWDKSESSMHRQVVHNMDVSAHLVGNSRNIRRSNRNLQLLVHARPLSRHQTHRRILDYYGVNQRWCARLFVSRGQEQYTSACILNDNTNACVVGINLPDKWWDTDEELLKSAAFNSSWSYEFATSQEVLLFYDLSGVKENQDCGSISNSIPPPRRPPDNSNKKFITTVQLVQDQINQYSERRADNLSFHIPVADLTPGVKVEVPVFLEPKTSFKSFFVRVEVRGNIAIEGASTDLNSGWKVYFEAGDKLSVATVTVMLKEDQESKQQDKPVEVMRWQFRVPFGSGAASTARVEWIVNYDRHGLAKNAFYFPEGFKVTAKFHVLPDRSEQLIPVLKERSLLNTAILSGEILKHELKIFSVAQDDTFRDVTKDSLCRSLNPQVVKVSTRCDEVYLDGSETHGSRNVTIVVRSGDHMAELSVRVWVPEPNLDIKLSDSRLSQVRRWKVPQKNYLRQRYIRSAAAAGPDMFPPWNTTINRSSKRGNPSKSCVLKYQQSQIEVYARFIISSPGQGIEYFRSRKTLVLVTDLVMKHIRTANSNIARIHHSTVQGVSPGMTSVQVISPTGRILGSKEIRVGKDKVDIERLMVRVISSMNIRIDKIENVPGALLATVSLQDQLFAKQQEAVLDIALEFKDGTILPLSLIDPEEYDLRVTSVNNDIVEVKEMISTVSFLPPTIMAVGDGKGEIIKVMLKERNSCERKKPRTLDTEYVHVQVDFAKEILTNLVQSDGYYSGNHDFMSQRDIYKSKEEYFKATKPKLFKSEPKVHPVDADADSVTVSDEDSSVTREPKSEALEQPVSTKTKHSTPLEVAMYVLVAVFVFAILVFTANCAVFMMRHQRKCKPHSKGMSSRVVAGSISQAPDWVWIGRATLERQGAGNAGVDHALMAEEDFNGNQMVMPNSTSGSASSRHSSTRKLNSISRSGSSSSSGGCPVTSASSGCGGSNRNSMVSTYQGSECSIRITSNPLPEDVANNDLGGMGYNEAEWDYEAMGMTYEQLMEYFDNLKESSA</sequence>
<dbReference type="GO" id="GO:0016020">
    <property type="term" value="C:membrane"/>
    <property type="evidence" value="ECO:0007669"/>
    <property type="project" value="UniProtKB-SubCell"/>
</dbReference>
<dbReference type="Pfam" id="PF23039">
    <property type="entry name" value="TMEM132_3rd"/>
    <property type="match status" value="1"/>
</dbReference>
<evidence type="ECO:0000259" key="9">
    <source>
        <dbReference type="Pfam" id="PF16070"/>
    </source>
</evidence>
<evidence type="ECO:0008006" key="15">
    <source>
        <dbReference type="Google" id="ProtNLM"/>
    </source>
</evidence>
<proteinExistence type="inferred from homology"/>
<dbReference type="PANTHER" id="PTHR13388:SF11">
    <property type="entry name" value="DETONATOR, ISOFORM E"/>
    <property type="match status" value="1"/>
</dbReference>
<dbReference type="InterPro" id="IPR031437">
    <property type="entry name" value="Ig_TMEM132_4th"/>
</dbReference>
<evidence type="ECO:0000259" key="11">
    <source>
        <dbReference type="Pfam" id="PF23486"/>
    </source>
</evidence>
<feature type="domain" description="Transmembrane protein TMEM132 sixth" evidence="12">
    <location>
        <begin position="674"/>
        <end position="791"/>
    </location>
</feature>
<keyword evidence="4 7" id="KW-1133">Transmembrane helix</keyword>
<evidence type="ECO:0000256" key="4">
    <source>
        <dbReference type="ARBA" id="ARBA00022989"/>
    </source>
</evidence>
<comment type="caution">
    <text evidence="13">The sequence shown here is derived from an EMBL/GenBank/DDBJ whole genome shotgun (WGS) entry which is preliminary data.</text>
</comment>
<gene>
    <name evidence="13" type="ORF">RRG08_043577</name>
</gene>
<feature type="domain" description="Transmembrane protein TMEM132 cohesin-like" evidence="10">
    <location>
        <begin position="278"/>
        <end position="395"/>
    </location>
</feature>